<dbReference type="PATRIC" id="fig|411475.3.peg.2335"/>
<dbReference type="Proteomes" id="UP000004459">
    <property type="component" value="Unassembled WGS sequence"/>
</dbReference>
<gene>
    <name evidence="1" type="ORF">HMPREF0372_02701</name>
</gene>
<evidence type="ECO:0000313" key="1">
    <source>
        <dbReference type="EMBL" id="EHM44312.1"/>
    </source>
</evidence>
<comment type="caution">
    <text evidence="1">The sequence shown here is derived from an EMBL/GenBank/DDBJ whole genome shotgun (WGS) entry which is preliminary data.</text>
</comment>
<sequence>MMEFIKQLVNLNDWMSRQDSKEIAARLVYAHELDAIHDALYQKGLFSSKSLDELLINLLAFRMHDKEFTYIEDNEQMTPIGVYLATLIFQSEFPKESETQKQMDDINRAIENQSLYQCIQEKAKKILELSNPFEEQMYYDLMNMAKMRCCTPYVSPEDYDRMVRFTESAIADDKWDIINKFLQLGNRALSKQDMEKN</sequence>
<dbReference type="HOGENOM" id="CLU_1382331_0_0_9"/>
<protein>
    <submittedName>
        <fullName evidence="1">Uncharacterized protein</fullName>
    </submittedName>
</protein>
<dbReference type="GeneID" id="63973204"/>
<dbReference type="AlphaFoldDB" id="G9YT41"/>
<dbReference type="EMBL" id="AGCK01000227">
    <property type="protein sequence ID" value="EHM44312.1"/>
    <property type="molecule type" value="Genomic_DNA"/>
</dbReference>
<accession>G9YT41</accession>
<name>G9YT41_FLAPL</name>
<dbReference type="RefSeq" id="WP_007492572.1">
    <property type="nucleotide sequence ID" value="NZ_JH417803.1"/>
</dbReference>
<reference evidence="1 2" key="1">
    <citation type="submission" date="2011-08" db="EMBL/GenBank/DDBJ databases">
        <authorList>
            <person name="Weinstock G."/>
            <person name="Sodergren E."/>
            <person name="Clifton S."/>
            <person name="Fulton L."/>
            <person name="Fulton B."/>
            <person name="Courtney L."/>
            <person name="Fronick C."/>
            <person name="Harrison M."/>
            <person name="Strong C."/>
            <person name="Farmer C."/>
            <person name="Delahaunty K."/>
            <person name="Markovic C."/>
            <person name="Hall O."/>
            <person name="Minx P."/>
            <person name="Tomlinson C."/>
            <person name="Mitreva M."/>
            <person name="Hou S."/>
            <person name="Chen J."/>
            <person name="Wollam A."/>
            <person name="Pepin K.H."/>
            <person name="Johnson M."/>
            <person name="Bhonagiri V."/>
            <person name="Zhang X."/>
            <person name="Suruliraj S."/>
            <person name="Warren W."/>
            <person name="Chinwalla A."/>
            <person name="Mardis E.R."/>
            <person name="Wilson R.K."/>
        </authorList>
    </citation>
    <scope>NUCLEOTIDE SEQUENCE [LARGE SCALE GENOMIC DNA]</scope>
    <source>
        <strain evidence="1 2">ATCC 29863</strain>
    </source>
</reference>
<proteinExistence type="predicted"/>
<evidence type="ECO:0000313" key="2">
    <source>
        <dbReference type="Proteomes" id="UP000004459"/>
    </source>
</evidence>
<organism evidence="1 2">
    <name type="scientific">Flavonifractor plautii ATCC 29863</name>
    <dbReference type="NCBI Taxonomy" id="411475"/>
    <lineage>
        <taxon>Bacteria</taxon>
        <taxon>Bacillati</taxon>
        <taxon>Bacillota</taxon>
        <taxon>Clostridia</taxon>
        <taxon>Eubacteriales</taxon>
        <taxon>Oscillospiraceae</taxon>
        <taxon>Flavonifractor</taxon>
    </lineage>
</organism>